<evidence type="ECO:0000313" key="1">
    <source>
        <dbReference type="EMBL" id="KAJ7195484.1"/>
    </source>
</evidence>
<feature type="non-terminal residue" evidence="1">
    <location>
        <position position="1"/>
    </location>
</feature>
<reference evidence="1" key="1">
    <citation type="submission" date="2023-03" db="EMBL/GenBank/DDBJ databases">
        <title>Massive genome expansion in bonnet fungi (Mycena s.s.) driven by repeated elements and novel gene families across ecological guilds.</title>
        <authorList>
            <consortium name="Lawrence Berkeley National Laboratory"/>
            <person name="Harder C.B."/>
            <person name="Miyauchi S."/>
            <person name="Viragh M."/>
            <person name="Kuo A."/>
            <person name="Thoen E."/>
            <person name="Andreopoulos B."/>
            <person name="Lu D."/>
            <person name="Skrede I."/>
            <person name="Drula E."/>
            <person name="Henrissat B."/>
            <person name="Morin E."/>
            <person name="Kohler A."/>
            <person name="Barry K."/>
            <person name="LaButti K."/>
            <person name="Morin E."/>
            <person name="Salamov A."/>
            <person name="Lipzen A."/>
            <person name="Mereny Z."/>
            <person name="Hegedus B."/>
            <person name="Baldrian P."/>
            <person name="Stursova M."/>
            <person name="Weitz H."/>
            <person name="Taylor A."/>
            <person name="Grigoriev I.V."/>
            <person name="Nagy L.G."/>
            <person name="Martin F."/>
            <person name="Kauserud H."/>
        </authorList>
    </citation>
    <scope>NUCLEOTIDE SEQUENCE</scope>
    <source>
        <strain evidence="1">9144</strain>
    </source>
</reference>
<keyword evidence="2" id="KW-1185">Reference proteome</keyword>
<dbReference type="EMBL" id="JARJCW010000090">
    <property type="protein sequence ID" value="KAJ7195484.1"/>
    <property type="molecule type" value="Genomic_DNA"/>
</dbReference>
<gene>
    <name evidence="1" type="ORF">GGX14DRAFT_377030</name>
</gene>
<sequence length="96" mass="10544">NYDKKRCHEALDILLTKNLQWDWGVNWTSVHDGNTSQLAGLKPGCRRDSAKPNLHWVGLLPVSSTKRVFPPPLVQASFANAPTTAEVVAALRAALL</sequence>
<name>A0AAD6UVP7_9AGAR</name>
<proteinExistence type="predicted"/>
<protein>
    <submittedName>
        <fullName evidence="1">Uncharacterized protein</fullName>
    </submittedName>
</protein>
<dbReference type="AlphaFoldDB" id="A0AAD6UVP7"/>
<organism evidence="1 2">
    <name type="scientific">Mycena pura</name>
    <dbReference type="NCBI Taxonomy" id="153505"/>
    <lineage>
        <taxon>Eukaryota</taxon>
        <taxon>Fungi</taxon>
        <taxon>Dikarya</taxon>
        <taxon>Basidiomycota</taxon>
        <taxon>Agaricomycotina</taxon>
        <taxon>Agaricomycetes</taxon>
        <taxon>Agaricomycetidae</taxon>
        <taxon>Agaricales</taxon>
        <taxon>Marasmiineae</taxon>
        <taxon>Mycenaceae</taxon>
        <taxon>Mycena</taxon>
    </lineage>
</organism>
<accession>A0AAD6UVP7</accession>
<dbReference type="Proteomes" id="UP001219525">
    <property type="component" value="Unassembled WGS sequence"/>
</dbReference>
<evidence type="ECO:0000313" key="2">
    <source>
        <dbReference type="Proteomes" id="UP001219525"/>
    </source>
</evidence>
<comment type="caution">
    <text evidence="1">The sequence shown here is derived from an EMBL/GenBank/DDBJ whole genome shotgun (WGS) entry which is preliminary data.</text>
</comment>